<dbReference type="Proteomes" id="UP001195483">
    <property type="component" value="Unassembled WGS sequence"/>
</dbReference>
<gene>
    <name evidence="2" type="ORF">CHS0354_009323</name>
</gene>
<protein>
    <submittedName>
        <fullName evidence="2">Uncharacterized protein</fullName>
    </submittedName>
</protein>
<feature type="signal peptide" evidence="1">
    <location>
        <begin position="1"/>
        <end position="19"/>
    </location>
</feature>
<name>A0AAE0SMQ2_9BIVA</name>
<sequence length="91" mass="9710">MKTCMCLLILVVIIVYVKGEGCTTSSDCRLTVCTGTDWVLGCVTQTCTCTHSDGGSHTCSNNGDCGHGHTCPANNQHWRCLQGTCHCTDPN</sequence>
<keyword evidence="3" id="KW-1185">Reference proteome</keyword>
<proteinExistence type="predicted"/>
<feature type="chain" id="PRO_5041996147" evidence="1">
    <location>
        <begin position="20"/>
        <end position="91"/>
    </location>
</feature>
<evidence type="ECO:0000256" key="1">
    <source>
        <dbReference type="SAM" id="SignalP"/>
    </source>
</evidence>
<reference evidence="2" key="2">
    <citation type="journal article" date="2021" name="Genome Biol. Evol.">
        <title>Developing a high-quality reference genome for a parasitic bivalve with doubly uniparental inheritance (Bivalvia: Unionida).</title>
        <authorList>
            <person name="Smith C.H."/>
        </authorList>
    </citation>
    <scope>NUCLEOTIDE SEQUENCE</scope>
    <source>
        <strain evidence="2">CHS0354</strain>
        <tissue evidence="2">Mantle</tissue>
    </source>
</reference>
<reference evidence="2" key="3">
    <citation type="submission" date="2023-05" db="EMBL/GenBank/DDBJ databases">
        <authorList>
            <person name="Smith C.H."/>
        </authorList>
    </citation>
    <scope>NUCLEOTIDE SEQUENCE</scope>
    <source>
        <strain evidence="2">CHS0354</strain>
        <tissue evidence="2">Mantle</tissue>
    </source>
</reference>
<reference evidence="2" key="1">
    <citation type="journal article" date="2021" name="Genome Biol. Evol.">
        <title>A High-Quality Reference Genome for a Parasitic Bivalve with Doubly Uniparental Inheritance (Bivalvia: Unionida).</title>
        <authorList>
            <person name="Smith C.H."/>
        </authorList>
    </citation>
    <scope>NUCLEOTIDE SEQUENCE</scope>
    <source>
        <strain evidence="2">CHS0354</strain>
    </source>
</reference>
<accession>A0AAE0SMQ2</accession>
<dbReference type="AlphaFoldDB" id="A0AAE0SMQ2"/>
<evidence type="ECO:0000313" key="2">
    <source>
        <dbReference type="EMBL" id="KAK3594937.1"/>
    </source>
</evidence>
<organism evidence="2 3">
    <name type="scientific">Potamilus streckersoni</name>
    <dbReference type="NCBI Taxonomy" id="2493646"/>
    <lineage>
        <taxon>Eukaryota</taxon>
        <taxon>Metazoa</taxon>
        <taxon>Spiralia</taxon>
        <taxon>Lophotrochozoa</taxon>
        <taxon>Mollusca</taxon>
        <taxon>Bivalvia</taxon>
        <taxon>Autobranchia</taxon>
        <taxon>Heteroconchia</taxon>
        <taxon>Palaeoheterodonta</taxon>
        <taxon>Unionida</taxon>
        <taxon>Unionoidea</taxon>
        <taxon>Unionidae</taxon>
        <taxon>Ambleminae</taxon>
        <taxon>Lampsilini</taxon>
        <taxon>Potamilus</taxon>
    </lineage>
</organism>
<comment type="caution">
    <text evidence="2">The sequence shown here is derived from an EMBL/GenBank/DDBJ whole genome shotgun (WGS) entry which is preliminary data.</text>
</comment>
<dbReference type="EMBL" id="JAEAOA010000605">
    <property type="protein sequence ID" value="KAK3594937.1"/>
    <property type="molecule type" value="Genomic_DNA"/>
</dbReference>
<keyword evidence="1" id="KW-0732">Signal</keyword>
<evidence type="ECO:0000313" key="3">
    <source>
        <dbReference type="Proteomes" id="UP001195483"/>
    </source>
</evidence>